<evidence type="ECO:0000313" key="3">
    <source>
        <dbReference type="Proteomes" id="UP000694700"/>
    </source>
</evidence>
<dbReference type="GO" id="GO:0042565">
    <property type="term" value="C:RNA nuclear export complex"/>
    <property type="evidence" value="ECO:0007669"/>
    <property type="project" value="TreeGrafter"/>
</dbReference>
<dbReference type="GO" id="GO:0005737">
    <property type="term" value="C:cytoplasm"/>
    <property type="evidence" value="ECO:0007669"/>
    <property type="project" value="TreeGrafter"/>
</dbReference>
<dbReference type="Pfam" id="PF19273">
    <property type="entry name" value="Exportin-5"/>
    <property type="match status" value="1"/>
</dbReference>
<dbReference type="SUPFAM" id="SSF48371">
    <property type="entry name" value="ARM repeat"/>
    <property type="match status" value="1"/>
</dbReference>
<name>A0A8C1Y3Y8_CYPCA</name>
<dbReference type="GO" id="GO:0005049">
    <property type="term" value="F:nuclear export signal receptor activity"/>
    <property type="evidence" value="ECO:0007669"/>
    <property type="project" value="InterPro"/>
</dbReference>
<dbReference type="Ensembl" id="ENSCCRT00015090769.1">
    <property type="protein sequence ID" value="ENSCCRP00015087932.1"/>
    <property type="gene ID" value="ENSCCRG00015035383.1"/>
</dbReference>
<evidence type="ECO:0000313" key="2">
    <source>
        <dbReference type="Ensembl" id="ENSCCRP00015087932.1"/>
    </source>
</evidence>
<dbReference type="GO" id="GO:0006405">
    <property type="term" value="P:RNA export from nucleus"/>
    <property type="evidence" value="ECO:0007669"/>
    <property type="project" value="TreeGrafter"/>
</dbReference>
<proteinExistence type="predicted"/>
<dbReference type="InterPro" id="IPR016024">
    <property type="entry name" value="ARM-type_fold"/>
</dbReference>
<dbReference type="Gene3D" id="1.25.10.10">
    <property type="entry name" value="Leucine-rich Repeat Variant"/>
    <property type="match status" value="1"/>
</dbReference>
<sequence length="676" mass="76853">MPMGQNGQLIRTFSVFPQGKLEERKPFTVLFDEVAMNYILSAAQSSGGIVERRYTFLKRLCQVLCALGFQICSLLGSDIEVQVPVNLDKYMEALFAFTSHPSQFLKSSTQITWGNLFRHEILSKNPVVGQMAIKYLRAARINLLKTGFPSKNDCPGCEFSRVDFDSDEDFNCSFNSFRAQQGEAVRLACKIVPFEAFQIAREWVQYQILLLSVETKTEKGLCSALSLSAVQWDAMTFFTESVFGQLFKILEKEKIPIDKGIELLQMVVNYETRDPLILSCVLTIISTLFPFVTHQPHFLPQVLFKIFPSITFELVEECKGPRTRAVKNVRRHACSSILRICRDYSDFMLPCFDMMYEHAKGLFSNELLLTQMEKCALMEALILVSNQFKDYNKQKAFLKELIAPVTAQWLSEEMRSVLWDPATFLAYVGADQVISDLDTEDQMGINRSQISFCVNTILGVVKRARWPANPEEAKAGSFVVSTTSDGAPIYRNPCAEPLQALLPNLFALIRTQNSLFLPENINRLSKTFSRVYDIMDVEKNFALGIPQPVLDAYDSSAYRNIVERMQGFFSSLYDNCYQVLGNAGPCMQQDFYATEDLAEQIVGSAFIHLDSVPDHRLPCLRIFLQLVMSCPYDYHDSLLCPLLGPLFAHLLFSLTTHKRCFLKNTIMYIHAIYVLL</sequence>
<dbReference type="InterPro" id="IPR045478">
    <property type="entry name" value="Exportin-5_C"/>
</dbReference>
<protein>
    <submittedName>
        <fullName evidence="2">Exportin 5</fullName>
    </submittedName>
</protein>
<organism evidence="2 3">
    <name type="scientific">Cyprinus carpio</name>
    <name type="common">Common carp</name>
    <dbReference type="NCBI Taxonomy" id="7962"/>
    <lineage>
        <taxon>Eukaryota</taxon>
        <taxon>Metazoa</taxon>
        <taxon>Chordata</taxon>
        <taxon>Craniata</taxon>
        <taxon>Vertebrata</taxon>
        <taxon>Euteleostomi</taxon>
        <taxon>Actinopterygii</taxon>
        <taxon>Neopterygii</taxon>
        <taxon>Teleostei</taxon>
        <taxon>Ostariophysi</taxon>
        <taxon>Cypriniformes</taxon>
        <taxon>Cyprinidae</taxon>
        <taxon>Cyprininae</taxon>
        <taxon>Cyprinus</taxon>
    </lineage>
</organism>
<reference evidence="2" key="1">
    <citation type="submission" date="2025-08" db="UniProtKB">
        <authorList>
            <consortium name="Ensembl"/>
        </authorList>
    </citation>
    <scope>IDENTIFICATION</scope>
</reference>
<dbReference type="InterPro" id="IPR045065">
    <property type="entry name" value="XPO1/5"/>
</dbReference>
<dbReference type="PANTHER" id="PTHR11223">
    <property type="entry name" value="EXPORTIN 1/5"/>
    <property type="match status" value="1"/>
</dbReference>
<dbReference type="Proteomes" id="UP000694700">
    <property type="component" value="Unplaced"/>
</dbReference>
<feature type="domain" description="Exportin-5 C-terminal" evidence="1">
    <location>
        <begin position="51"/>
        <end position="656"/>
    </location>
</feature>
<dbReference type="AlphaFoldDB" id="A0A8C1Y3Y8"/>
<dbReference type="GO" id="GO:0006611">
    <property type="term" value="P:protein export from nucleus"/>
    <property type="evidence" value="ECO:0007669"/>
    <property type="project" value="InterPro"/>
</dbReference>
<dbReference type="GO" id="GO:0005634">
    <property type="term" value="C:nucleus"/>
    <property type="evidence" value="ECO:0007669"/>
    <property type="project" value="TreeGrafter"/>
</dbReference>
<accession>A0A8C1Y3Y8</accession>
<dbReference type="InterPro" id="IPR011989">
    <property type="entry name" value="ARM-like"/>
</dbReference>
<dbReference type="GO" id="GO:0003723">
    <property type="term" value="F:RNA binding"/>
    <property type="evidence" value="ECO:0007669"/>
    <property type="project" value="TreeGrafter"/>
</dbReference>
<evidence type="ECO:0000259" key="1">
    <source>
        <dbReference type="Pfam" id="PF19273"/>
    </source>
</evidence>
<dbReference type="PANTHER" id="PTHR11223:SF3">
    <property type="entry name" value="EXPORTIN-5"/>
    <property type="match status" value="1"/>
</dbReference>